<dbReference type="EMBL" id="JAENGZ010000011">
    <property type="protein sequence ID" value="KAG6974051.1"/>
    <property type="molecule type" value="Genomic_DNA"/>
</dbReference>
<dbReference type="Proteomes" id="UP000736787">
    <property type="component" value="Unassembled WGS sequence"/>
</dbReference>
<reference evidence="7 8" key="1">
    <citation type="submission" date="2018-01" db="EMBL/GenBank/DDBJ databases">
        <title>Draft genome of the strawberry crown rot pathogen Phytophthora cactorum.</title>
        <authorList>
            <person name="Armitage A.D."/>
            <person name="Lysoe E."/>
            <person name="Nellist C.F."/>
            <person name="Harrison R.J."/>
            <person name="Brurberg M.B."/>
        </authorList>
    </citation>
    <scope>NUCLEOTIDE SEQUENCE [LARGE SCALE GENOMIC DNA]</scope>
    <source>
        <strain evidence="7 8">10300</strain>
    </source>
</reference>
<name>A0A329T0D6_9STRA</name>
<reference evidence="1" key="2">
    <citation type="submission" date="2018-10" db="EMBL/GenBank/DDBJ databases">
        <title>Effector identification in a new, highly contiguous assembly of the strawberry crown rot pathogen Phytophthora cactorum.</title>
        <authorList>
            <person name="Armitage A.D."/>
            <person name="Nellist C.F."/>
            <person name="Bates H."/>
            <person name="Vickerstaff R.J."/>
            <person name="Harrison R.J."/>
        </authorList>
    </citation>
    <scope>NUCLEOTIDE SEQUENCE</scope>
    <source>
        <strain evidence="1">15-7</strain>
        <strain evidence="2">4032</strain>
        <strain evidence="3">4040</strain>
        <strain evidence="4">P415</strain>
        <strain evidence="5">P421</strain>
    </source>
</reference>
<gene>
    <name evidence="6" type="ORF">JG687_00000554</name>
    <name evidence="7" type="ORF">PC110_g1983</name>
    <name evidence="1" type="ORF">PC113_g1481</name>
    <name evidence="2" type="ORF">PC115_g3041</name>
    <name evidence="3" type="ORF">PC117_g3557</name>
    <name evidence="4" type="ORF">PC118_g2988</name>
    <name evidence="5" type="ORF">PC129_g1916</name>
</gene>
<dbReference type="EMBL" id="RCMG01000017">
    <property type="protein sequence ID" value="KAG2868012.1"/>
    <property type="molecule type" value="Genomic_DNA"/>
</dbReference>
<evidence type="ECO:0000313" key="6">
    <source>
        <dbReference type="EMBL" id="KAG6974051.1"/>
    </source>
</evidence>
<evidence type="ECO:0000313" key="4">
    <source>
        <dbReference type="EMBL" id="KAG2995437.1"/>
    </source>
</evidence>
<protein>
    <submittedName>
        <fullName evidence="7">Uncharacterized protein</fullName>
    </submittedName>
</protein>
<dbReference type="VEuPathDB" id="FungiDB:PC110_g1983"/>
<organism evidence="7 8">
    <name type="scientific">Phytophthora cactorum</name>
    <dbReference type="NCBI Taxonomy" id="29920"/>
    <lineage>
        <taxon>Eukaryota</taxon>
        <taxon>Sar</taxon>
        <taxon>Stramenopiles</taxon>
        <taxon>Oomycota</taxon>
        <taxon>Peronosporomycetes</taxon>
        <taxon>Peronosporales</taxon>
        <taxon>Peronosporaceae</taxon>
        <taxon>Phytophthora</taxon>
    </lineage>
</organism>
<dbReference type="EMBL" id="RCMK01000051">
    <property type="protein sequence ID" value="KAG2951479.1"/>
    <property type="molecule type" value="Genomic_DNA"/>
</dbReference>
<dbReference type="Proteomes" id="UP000735874">
    <property type="component" value="Unassembled WGS sequence"/>
</dbReference>
<evidence type="ECO:0000313" key="2">
    <source>
        <dbReference type="EMBL" id="KAG2939583.1"/>
    </source>
</evidence>
<reference evidence="6" key="3">
    <citation type="submission" date="2021-01" db="EMBL/GenBank/DDBJ databases">
        <title>Phytophthora aleatoria, a newly-described species from Pinus radiata is distinct from Phytophthora cactorum isolates based on comparative genomics.</title>
        <authorList>
            <person name="Mcdougal R."/>
            <person name="Panda P."/>
            <person name="Williams N."/>
            <person name="Studholme D.J."/>
        </authorList>
    </citation>
    <scope>NUCLEOTIDE SEQUENCE</scope>
    <source>
        <strain evidence="6">NZFS 3830</strain>
    </source>
</reference>
<dbReference type="EMBL" id="MJFZ01000024">
    <property type="protein sequence ID" value="RAW41788.1"/>
    <property type="molecule type" value="Genomic_DNA"/>
</dbReference>
<dbReference type="Proteomes" id="UP000688947">
    <property type="component" value="Unassembled WGS sequence"/>
</dbReference>
<evidence type="ECO:0000313" key="8">
    <source>
        <dbReference type="Proteomes" id="UP000251314"/>
    </source>
</evidence>
<dbReference type="Proteomes" id="UP000251314">
    <property type="component" value="Unassembled WGS sequence"/>
</dbReference>
<evidence type="ECO:0000313" key="5">
    <source>
        <dbReference type="EMBL" id="KAG3227511.1"/>
    </source>
</evidence>
<dbReference type="Proteomes" id="UP000774804">
    <property type="component" value="Unassembled WGS sequence"/>
</dbReference>
<dbReference type="EMBL" id="RCMI01000048">
    <property type="protein sequence ID" value="KAG2939583.1"/>
    <property type="molecule type" value="Genomic_DNA"/>
</dbReference>
<dbReference type="OrthoDB" id="59449at2759"/>
<dbReference type="Proteomes" id="UP000760860">
    <property type="component" value="Unassembled WGS sequence"/>
</dbReference>
<keyword evidence="8" id="KW-1185">Reference proteome</keyword>
<dbReference type="EMBL" id="RCMV01000033">
    <property type="protein sequence ID" value="KAG3227511.1"/>
    <property type="molecule type" value="Genomic_DNA"/>
</dbReference>
<sequence length="353" mass="39415">MCASKTYGYQGFKSFAVQQCATLKPGETYEQRATKFSSTGSRIIAPPTMNRMGRHALESVAMQNGQLVQPEDYRVPDRRGVSVNQKQPDSKPFIANTTYLHDFPEFDEERRRVLHLPLEEYERAFMAVAKKTNNQQQEGATIQLNQVQEVLKLALGDAAAPRVIDVFHSFLDRRGNTRDRISWALFSQAVDHVNSLFDLELHHGKTAASSIKTWGTMTFAEKQLNEYLVHSSTPASSHQKDFGTYGDNPLDRPYMRKRGMASTTADLNPATSRVTNQIPGYGGFLPLTSHSAEAQANDEELLPTPRIALRLYHSENIPGYTGHKAVDCANYRGECRAGSDPGTTTGDSYKPHE</sequence>
<evidence type="ECO:0000313" key="1">
    <source>
        <dbReference type="EMBL" id="KAG2868012.1"/>
    </source>
</evidence>
<evidence type="ECO:0000313" key="7">
    <source>
        <dbReference type="EMBL" id="RAW41788.1"/>
    </source>
</evidence>
<comment type="caution">
    <text evidence="7">The sequence shown here is derived from an EMBL/GenBank/DDBJ whole genome shotgun (WGS) entry which is preliminary data.</text>
</comment>
<accession>A0A329T0D6</accession>
<dbReference type="Proteomes" id="UP000697107">
    <property type="component" value="Unassembled WGS sequence"/>
</dbReference>
<dbReference type="EMBL" id="RCML01000048">
    <property type="protein sequence ID" value="KAG2995437.1"/>
    <property type="molecule type" value="Genomic_DNA"/>
</dbReference>
<proteinExistence type="predicted"/>
<dbReference type="AlphaFoldDB" id="A0A329T0D6"/>
<evidence type="ECO:0000313" key="3">
    <source>
        <dbReference type="EMBL" id="KAG2951479.1"/>
    </source>
</evidence>